<evidence type="ECO:0000313" key="9">
    <source>
        <dbReference type="Proteomes" id="UP000714420"/>
    </source>
</evidence>
<evidence type="ECO:0000256" key="2">
    <source>
        <dbReference type="ARBA" id="ARBA00005811"/>
    </source>
</evidence>
<evidence type="ECO:0000256" key="7">
    <source>
        <dbReference type="RuleBase" id="RU003879"/>
    </source>
</evidence>
<protein>
    <submittedName>
        <fullName evidence="8">Biopolymer transporter ExbD</fullName>
    </submittedName>
</protein>
<dbReference type="PANTHER" id="PTHR30558">
    <property type="entry name" value="EXBD MEMBRANE COMPONENT OF PMF-DRIVEN MACROMOLECULE IMPORT SYSTEM"/>
    <property type="match status" value="1"/>
</dbReference>
<sequence>MRKPRRVPGLNTTSTADISFMLLTFFLVTTSMDTDKGLLRKLPPMPQENIERAADVKKRNIMSITVDSDNRLYCDGKLVSTSALRRQVALFVENKDNSPAMPEKTVMNIPLLGRCSVAANHVIAIQVDRNASYDTYFNMQNAIVLAYSDLRDRQAHVRFRRPYKKCTKEQREAIAACYPIRISEAVSQGGFR</sequence>
<dbReference type="InterPro" id="IPR003400">
    <property type="entry name" value="ExbD"/>
</dbReference>
<keyword evidence="5" id="KW-1133">Transmembrane helix</keyword>
<evidence type="ECO:0000256" key="4">
    <source>
        <dbReference type="ARBA" id="ARBA00022692"/>
    </source>
</evidence>
<comment type="subcellular location">
    <subcellularLocation>
        <location evidence="1">Cell membrane</location>
        <topology evidence="1">Single-pass membrane protein</topology>
    </subcellularLocation>
    <subcellularLocation>
        <location evidence="7">Cell membrane</location>
        <topology evidence="7">Single-pass type II membrane protein</topology>
    </subcellularLocation>
</comment>
<keyword evidence="3" id="KW-1003">Cell membrane</keyword>
<evidence type="ECO:0000256" key="5">
    <source>
        <dbReference type="ARBA" id="ARBA00022989"/>
    </source>
</evidence>
<organism evidence="8 9">
    <name type="scientific">Xylanibacter muris</name>
    <dbReference type="NCBI Taxonomy" id="2736290"/>
    <lineage>
        <taxon>Bacteria</taxon>
        <taxon>Pseudomonadati</taxon>
        <taxon>Bacteroidota</taxon>
        <taxon>Bacteroidia</taxon>
        <taxon>Bacteroidales</taxon>
        <taxon>Prevotellaceae</taxon>
        <taxon>Xylanibacter</taxon>
    </lineage>
</organism>
<dbReference type="Proteomes" id="UP000714420">
    <property type="component" value="Unassembled WGS sequence"/>
</dbReference>
<gene>
    <name evidence="8" type="ORF">HPS56_12755</name>
</gene>
<dbReference type="RefSeq" id="WP_172277357.1">
    <property type="nucleotide sequence ID" value="NZ_CASGMU010000022.1"/>
</dbReference>
<keyword evidence="7" id="KW-0653">Protein transport</keyword>
<keyword evidence="7" id="KW-0813">Transport</keyword>
<accession>A0ABX2APY3</accession>
<keyword evidence="6" id="KW-0472">Membrane</keyword>
<dbReference type="Pfam" id="PF02472">
    <property type="entry name" value="ExbD"/>
    <property type="match status" value="1"/>
</dbReference>
<evidence type="ECO:0000313" key="8">
    <source>
        <dbReference type="EMBL" id="NPD93185.1"/>
    </source>
</evidence>
<keyword evidence="9" id="KW-1185">Reference proteome</keyword>
<keyword evidence="4 7" id="KW-0812">Transmembrane</keyword>
<evidence type="ECO:0000256" key="6">
    <source>
        <dbReference type="ARBA" id="ARBA00023136"/>
    </source>
</evidence>
<reference evidence="8 9" key="1">
    <citation type="submission" date="2020-05" db="EMBL/GenBank/DDBJ databases">
        <title>Distinct polysaccharide utilization as determinants for interspecies competition between intestinal Prevotella spp.</title>
        <authorList>
            <person name="Galvez E.J.C."/>
            <person name="Iljazovic A."/>
            <person name="Strowig T."/>
        </authorList>
    </citation>
    <scope>NUCLEOTIDE SEQUENCE [LARGE SCALE GENOMIC DNA]</scope>
    <source>
        <strain evidence="8 9">PMUR</strain>
    </source>
</reference>
<evidence type="ECO:0000256" key="3">
    <source>
        <dbReference type="ARBA" id="ARBA00022475"/>
    </source>
</evidence>
<dbReference type="PANTHER" id="PTHR30558:SF3">
    <property type="entry name" value="BIOPOLYMER TRANSPORT PROTEIN EXBD-RELATED"/>
    <property type="match status" value="1"/>
</dbReference>
<evidence type="ECO:0000256" key="1">
    <source>
        <dbReference type="ARBA" id="ARBA00004162"/>
    </source>
</evidence>
<name>A0ABX2APY3_9BACT</name>
<comment type="caution">
    <text evidence="8">The sequence shown here is derived from an EMBL/GenBank/DDBJ whole genome shotgun (WGS) entry which is preliminary data.</text>
</comment>
<dbReference type="EMBL" id="JABKKF010000018">
    <property type="protein sequence ID" value="NPD93185.1"/>
    <property type="molecule type" value="Genomic_DNA"/>
</dbReference>
<comment type="similarity">
    <text evidence="2 7">Belongs to the ExbD/TolR family.</text>
</comment>
<proteinExistence type="inferred from homology"/>